<evidence type="ECO:0000256" key="3">
    <source>
        <dbReference type="ARBA" id="ARBA00022598"/>
    </source>
</evidence>
<dbReference type="NCBIfam" id="TIGR02433">
    <property type="entry name" value="lysidine_TilS_C"/>
    <property type="match status" value="1"/>
</dbReference>
<dbReference type="PANTHER" id="PTHR43033">
    <property type="entry name" value="TRNA(ILE)-LYSIDINE SYNTHASE-RELATED"/>
    <property type="match status" value="1"/>
</dbReference>
<dbReference type="HAMAP" id="MF_01161">
    <property type="entry name" value="tRNA_Ile_lys_synt"/>
    <property type="match status" value="1"/>
</dbReference>
<dbReference type="GO" id="GO:0032267">
    <property type="term" value="F:tRNA(Ile)-lysidine synthase activity"/>
    <property type="evidence" value="ECO:0007669"/>
    <property type="project" value="UniProtKB-EC"/>
</dbReference>
<sequence length="487" mass="56082">MTNELLNEWKKEKIVEDGDIVLAGVSGGADSVCLLLMLEQLQKKTDFLLEAVHVEHGIRGEESRKDAAFVKNLCQDHGIRCHIFSVEVPVFAEKHGLGLEEAARILRYDCYKKAAESVKKEFPEKKIRLALAHHAEDNAETVLFQMVRGSGLDGLCGMSRRRDEGIYELIRPLLAQPREEIEEFLKECGQSYCTDETNLDTEYSRNRIRHQVLPELKQINGQAVAHINQSAAFLQEMRDFLNEEAEHIREMYVVEKSDGIQLYPGVWEECHEVVQREVLHKAVGKVAGSKKDITRKHVESVRNLYFSQVGRYVELPYQVLAERNYHGILLRKETEKKRADNTFLIEIPKESLQKVFDGETLELEVPGGRVRFCGLSPDGKIGEIDKKSYTKWLNYDKIKVGLQIRTRTAGDYLTVDDRGHTKKLKEYFINEKVPKEMRDTMLLLTEDSHVIWAVGQRISADYKIDENTKKILEVHFFGGNYHESKEY</sequence>
<dbReference type="InterPro" id="IPR012796">
    <property type="entry name" value="Lysidine-tRNA-synth_C"/>
</dbReference>
<dbReference type="SMART" id="SM00977">
    <property type="entry name" value="TilS_C"/>
    <property type="match status" value="1"/>
</dbReference>
<dbReference type="InterPro" id="IPR011063">
    <property type="entry name" value="TilS/TtcA_N"/>
</dbReference>
<reference evidence="11" key="1">
    <citation type="submission" date="2015-05" db="EMBL/GenBank/DDBJ databases">
        <authorList>
            <consortium name="Pathogen Informatics"/>
        </authorList>
    </citation>
    <scope>NUCLEOTIDE SEQUENCE [LARGE SCALE GENOMIC DNA]</scope>
    <source>
        <strain evidence="11">L1-83</strain>
    </source>
</reference>
<proteinExistence type="inferred from homology"/>
<evidence type="ECO:0000259" key="9">
    <source>
        <dbReference type="SMART" id="SM00977"/>
    </source>
</evidence>
<dbReference type="AlphaFoldDB" id="A0A0M6WLU9"/>
<evidence type="ECO:0000256" key="1">
    <source>
        <dbReference type="ARBA" id="ARBA00004496"/>
    </source>
</evidence>
<gene>
    <name evidence="8" type="primary">tilS</name>
    <name evidence="10" type="ORF">RIL183_20561</name>
</gene>
<keyword evidence="4 8" id="KW-0819">tRNA processing</keyword>
<dbReference type="PANTHER" id="PTHR43033:SF1">
    <property type="entry name" value="TRNA(ILE)-LYSIDINE SYNTHASE-RELATED"/>
    <property type="match status" value="1"/>
</dbReference>
<keyword evidence="2 8" id="KW-0963">Cytoplasm</keyword>
<evidence type="ECO:0000256" key="4">
    <source>
        <dbReference type="ARBA" id="ARBA00022694"/>
    </source>
</evidence>
<dbReference type="STRING" id="360807.ERS852392_02183"/>
<dbReference type="Proteomes" id="UP000049828">
    <property type="component" value="Unassembled WGS sequence"/>
</dbReference>
<dbReference type="InterPro" id="IPR012795">
    <property type="entry name" value="tRNA_Ile_lys_synt_N"/>
</dbReference>
<dbReference type="GO" id="GO:0005524">
    <property type="term" value="F:ATP binding"/>
    <property type="evidence" value="ECO:0007669"/>
    <property type="project" value="UniProtKB-UniRule"/>
</dbReference>
<protein>
    <recommendedName>
        <fullName evidence="8">tRNA(Ile)-lysidine synthase</fullName>
        <ecNumber evidence="8">6.3.4.19</ecNumber>
    </recommendedName>
    <alternativeName>
        <fullName evidence="8">tRNA(Ile)-2-lysyl-cytidine synthase</fullName>
    </alternativeName>
    <alternativeName>
        <fullName evidence="8">tRNA(Ile)-lysidine synthetase</fullName>
    </alternativeName>
</protein>
<evidence type="ECO:0000256" key="6">
    <source>
        <dbReference type="ARBA" id="ARBA00022840"/>
    </source>
</evidence>
<keyword evidence="5 8" id="KW-0547">Nucleotide-binding</keyword>
<dbReference type="GO" id="GO:0005737">
    <property type="term" value="C:cytoplasm"/>
    <property type="evidence" value="ECO:0007669"/>
    <property type="project" value="UniProtKB-SubCell"/>
</dbReference>
<dbReference type="NCBIfam" id="TIGR02432">
    <property type="entry name" value="lysidine_TilS_N"/>
    <property type="match status" value="1"/>
</dbReference>
<evidence type="ECO:0000313" key="10">
    <source>
        <dbReference type="EMBL" id="CRL37617.1"/>
    </source>
</evidence>
<dbReference type="Pfam" id="PF01171">
    <property type="entry name" value="ATP_bind_3"/>
    <property type="match status" value="1"/>
</dbReference>
<dbReference type="Gene3D" id="3.40.50.620">
    <property type="entry name" value="HUPs"/>
    <property type="match status" value="1"/>
</dbReference>
<keyword evidence="3 8" id="KW-0436">Ligase</keyword>
<keyword evidence="6 8" id="KW-0067">ATP-binding</keyword>
<accession>A0A0M6WLU9</accession>
<comment type="similarity">
    <text evidence="8">Belongs to the tRNA(Ile)-lysidine synthase family.</text>
</comment>
<dbReference type="SUPFAM" id="SSF56037">
    <property type="entry name" value="PheT/TilS domain"/>
    <property type="match status" value="1"/>
</dbReference>
<dbReference type="EC" id="6.3.4.19" evidence="8"/>
<dbReference type="InterPro" id="IPR014729">
    <property type="entry name" value="Rossmann-like_a/b/a_fold"/>
</dbReference>
<evidence type="ECO:0000256" key="2">
    <source>
        <dbReference type="ARBA" id="ARBA00022490"/>
    </source>
</evidence>
<comment type="subcellular location">
    <subcellularLocation>
        <location evidence="1 8">Cytoplasm</location>
    </subcellularLocation>
</comment>
<keyword evidence="11" id="KW-1185">Reference proteome</keyword>
<evidence type="ECO:0000256" key="5">
    <source>
        <dbReference type="ARBA" id="ARBA00022741"/>
    </source>
</evidence>
<evidence type="ECO:0000313" key="11">
    <source>
        <dbReference type="Proteomes" id="UP000049828"/>
    </source>
</evidence>
<dbReference type="Pfam" id="PF11734">
    <property type="entry name" value="TilS_C"/>
    <property type="match status" value="1"/>
</dbReference>
<evidence type="ECO:0000256" key="8">
    <source>
        <dbReference type="HAMAP-Rule" id="MF_01161"/>
    </source>
</evidence>
<dbReference type="OrthoDB" id="9807403at2"/>
<dbReference type="CDD" id="cd01992">
    <property type="entry name" value="TilS_N"/>
    <property type="match status" value="1"/>
</dbReference>
<comment type="function">
    <text evidence="8">Ligates lysine onto the cytidine present at position 34 of the AUA codon-specific tRNA(Ile) that contains the anticodon CAU, in an ATP-dependent manner. Cytidine is converted to lysidine, thus changing the amino acid specificity of the tRNA from methionine to isoleucine.</text>
</comment>
<dbReference type="SUPFAM" id="SSF82829">
    <property type="entry name" value="MesJ substrate recognition domain-like"/>
    <property type="match status" value="1"/>
</dbReference>
<dbReference type="InterPro" id="IPR012094">
    <property type="entry name" value="tRNA_Ile_lys_synt"/>
</dbReference>
<comment type="domain">
    <text evidence="8">The N-terminal region contains the highly conserved SGGXDS motif, predicted to be a P-loop motif involved in ATP binding.</text>
</comment>
<name>A0A0M6WLU9_9FIRM</name>
<dbReference type="RefSeq" id="WP_055039610.1">
    <property type="nucleotide sequence ID" value="NZ_CVRS01000068.1"/>
</dbReference>
<dbReference type="EMBL" id="CVRS01000068">
    <property type="protein sequence ID" value="CRL37617.1"/>
    <property type="molecule type" value="Genomic_DNA"/>
</dbReference>
<dbReference type="SUPFAM" id="SSF52402">
    <property type="entry name" value="Adenine nucleotide alpha hydrolases-like"/>
    <property type="match status" value="1"/>
</dbReference>
<comment type="catalytic activity">
    <reaction evidence="7 8">
        <text>cytidine(34) in tRNA(Ile2) + L-lysine + ATP = lysidine(34) in tRNA(Ile2) + AMP + diphosphate + H(+)</text>
        <dbReference type="Rhea" id="RHEA:43744"/>
        <dbReference type="Rhea" id="RHEA-COMP:10625"/>
        <dbReference type="Rhea" id="RHEA-COMP:10670"/>
        <dbReference type="ChEBI" id="CHEBI:15378"/>
        <dbReference type="ChEBI" id="CHEBI:30616"/>
        <dbReference type="ChEBI" id="CHEBI:32551"/>
        <dbReference type="ChEBI" id="CHEBI:33019"/>
        <dbReference type="ChEBI" id="CHEBI:82748"/>
        <dbReference type="ChEBI" id="CHEBI:83665"/>
        <dbReference type="ChEBI" id="CHEBI:456215"/>
        <dbReference type="EC" id="6.3.4.19"/>
    </reaction>
</comment>
<feature type="domain" description="Lysidine-tRNA(Ile) synthetase C-terminal" evidence="9">
    <location>
        <begin position="402"/>
        <end position="474"/>
    </location>
</feature>
<dbReference type="GO" id="GO:0006400">
    <property type="term" value="P:tRNA modification"/>
    <property type="evidence" value="ECO:0007669"/>
    <property type="project" value="UniProtKB-UniRule"/>
</dbReference>
<organism evidence="10 11">
    <name type="scientific">Roseburia inulinivorans</name>
    <dbReference type="NCBI Taxonomy" id="360807"/>
    <lineage>
        <taxon>Bacteria</taxon>
        <taxon>Bacillati</taxon>
        <taxon>Bacillota</taxon>
        <taxon>Clostridia</taxon>
        <taxon>Lachnospirales</taxon>
        <taxon>Lachnospiraceae</taxon>
        <taxon>Roseburia</taxon>
    </lineage>
</organism>
<evidence type="ECO:0000256" key="7">
    <source>
        <dbReference type="ARBA" id="ARBA00048539"/>
    </source>
</evidence>
<feature type="binding site" evidence="8">
    <location>
        <begin position="26"/>
        <end position="31"/>
    </location>
    <ligand>
        <name>ATP</name>
        <dbReference type="ChEBI" id="CHEBI:30616"/>
    </ligand>
</feature>